<dbReference type="InterPro" id="IPR025966">
    <property type="entry name" value="OppC_N"/>
</dbReference>
<evidence type="ECO:0000313" key="15">
    <source>
        <dbReference type="Proteomes" id="UP000253508"/>
    </source>
</evidence>
<evidence type="ECO:0000256" key="7">
    <source>
        <dbReference type="ARBA" id="ARBA00022927"/>
    </source>
</evidence>
<keyword evidence="15" id="KW-1185">Reference proteome</keyword>
<dbReference type="Pfam" id="PF00528">
    <property type="entry name" value="BPD_transp_1"/>
    <property type="match status" value="1"/>
</dbReference>
<evidence type="ECO:0000256" key="2">
    <source>
        <dbReference type="ARBA" id="ARBA00022448"/>
    </source>
</evidence>
<keyword evidence="8 12" id="KW-1133">Transmembrane helix</keyword>
<evidence type="ECO:0000259" key="13">
    <source>
        <dbReference type="PROSITE" id="PS50928"/>
    </source>
</evidence>
<organism evidence="14 15">
    <name type="scientific">Microbacterium sorbitolivorans</name>
    <dbReference type="NCBI Taxonomy" id="1867410"/>
    <lineage>
        <taxon>Bacteria</taxon>
        <taxon>Bacillati</taxon>
        <taxon>Actinomycetota</taxon>
        <taxon>Actinomycetes</taxon>
        <taxon>Micrococcales</taxon>
        <taxon>Microbacteriaceae</taxon>
        <taxon>Microbacterium</taxon>
    </lineage>
</organism>
<accession>A0A367Y9K7</accession>
<dbReference type="CDD" id="cd06261">
    <property type="entry name" value="TM_PBP2"/>
    <property type="match status" value="1"/>
</dbReference>
<dbReference type="AlphaFoldDB" id="A0A367Y9K7"/>
<dbReference type="InterPro" id="IPR050366">
    <property type="entry name" value="BP-dependent_transpt_permease"/>
</dbReference>
<dbReference type="GO" id="GO:0015833">
    <property type="term" value="P:peptide transport"/>
    <property type="evidence" value="ECO:0007669"/>
    <property type="project" value="UniProtKB-KW"/>
</dbReference>
<keyword evidence="5 12" id="KW-0812">Transmembrane</keyword>
<dbReference type="GO" id="GO:0015031">
    <property type="term" value="P:protein transport"/>
    <property type="evidence" value="ECO:0007669"/>
    <property type="project" value="UniProtKB-KW"/>
</dbReference>
<dbReference type="RefSeq" id="WP_114116815.1">
    <property type="nucleotide sequence ID" value="NZ_BMHU01000001.1"/>
</dbReference>
<keyword evidence="3" id="KW-1003">Cell membrane</keyword>
<keyword evidence="7" id="KW-0653">Protein transport</keyword>
<feature type="transmembrane region" description="Helical" evidence="12">
    <location>
        <begin position="126"/>
        <end position="146"/>
    </location>
</feature>
<feature type="transmembrane region" description="Helical" evidence="12">
    <location>
        <begin position="260"/>
        <end position="280"/>
    </location>
</feature>
<evidence type="ECO:0000256" key="3">
    <source>
        <dbReference type="ARBA" id="ARBA00022475"/>
    </source>
</evidence>
<dbReference type="PANTHER" id="PTHR43386">
    <property type="entry name" value="OLIGOPEPTIDE TRANSPORT SYSTEM PERMEASE PROTEIN APPC"/>
    <property type="match status" value="1"/>
</dbReference>
<dbReference type="OrthoDB" id="6637947at2"/>
<evidence type="ECO:0000256" key="4">
    <source>
        <dbReference type="ARBA" id="ARBA00022519"/>
    </source>
</evidence>
<comment type="subcellular location">
    <subcellularLocation>
        <location evidence="1">Cell inner membrane</location>
        <topology evidence="1">Multi-pass membrane protein</topology>
    </subcellularLocation>
    <subcellularLocation>
        <location evidence="12">Cell membrane</location>
        <topology evidence="12">Multi-pass membrane protein</topology>
    </subcellularLocation>
</comment>
<name>A0A367Y9K7_9MICO</name>
<evidence type="ECO:0000256" key="10">
    <source>
        <dbReference type="ARBA" id="ARBA00024202"/>
    </source>
</evidence>
<keyword evidence="9 12" id="KW-0472">Membrane</keyword>
<evidence type="ECO:0000256" key="6">
    <source>
        <dbReference type="ARBA" id="ARBA00022856"/>
    </source>
</evidence>
<gene>
    <name evidence="14" type="ORF">DTO57_03555</name>
</gene>
<comment type="caution">
    <text evidence="14">The sequence shown here is derived from an EMBL/GenBank/DDBJ whole genome shotgun (WGS) entry which is preliminary data.</text>
</comment>
<evidence type="ECO:0000256" key="5">
    <source>
        <dbReference type="ARBA" id="ARBA00022692"/>
    </source>
</evidence>
<feature type="domain" description="ABC transmembrane type-1" evidence="13">
    <location>
        <begin position="95"/>
        <end position="280"/>
    </location>
</feature>
<feature type="transmembrane region" description="Helical" evidence="12">
    <location>
        <begin position="33"/>
        <end position="52"/>
    </location>
</feature>
<evidence type="ECO:0000256" key="12">
    <source>
        <dbReference type="RuleBase" id="RU363032"/>
    </source>
</evidence>
<evidence type="ECO:0000256" key="11">
    <source>
        <dbReference type="ARBA" id="ARBA00072251"/>
    </source>
</evidence>
<feature type="transmembrane region" description="Helical" evidence="12">
    <location>
        <begin position="205"/>
        <end position="224"/>
    </location>
</feature>
<evidence type="ECO:0000256" key="9">
    <source>
        <dbReference type="ARBA" id="ARBA00023136"/>
    </source>
</evidence>
<keyword evidence="4" id="KW-0997">Cell inner membrane</keyword>
<dbReference type="SUPFAM" id="SSF161098">
    <property type="entry name" value="MetI-like"/>
    <property type="match status" value="1"/>
</dbReference>
<evidence type="ECO:0000313" key="14">
    <source>
        <dbReference type="EMBL" id="RCK61712.1"/>
    </source>
</evidence>
<dbReference type="PANTHER" id="PTHR43386:SF2">
    <property type="entry name" value="OLIGOPEPTIDE TRANSPORT SYSTEM PERMEASE PROTEIN OPPC"/>
    <property type="match status" value="1"/>
</dbReference>
<protein>
    <recommendedName>
        <fullName evidence="11">Oligopeptide transport system permease protein OppC</fullName>
    </recommendedName>
</protein>
<evidence type="ECO:0000256" key="1">
    <source>
        <dbReference type="ARBA" id="ARBA00004429"/>
    </source>
</evidence>
<dbReference type="GO" id="GO:0005886">
    <property type="term" value="C:plasma membrane"/>
    <property type="evidence" value="ECO:0007669"/>
    <property type="project" value="UniProtKB-SubCell"/>
</dbReference>
<reference evidence="14 15" key="1">
    <citation type="submission" date="2018-07" db="EMBL/GenBank/DDBJ databases">
        <title>Microbacterium endoborsara sp. nov., a novel actinobacterium isolated from Borszczowia aralocaspica.</title>
        <authorList>
            <person name="An D."/>
        </authorList>
    </citation>
    <scope>NUCLEOTIDE SEQUENCE [LARGE SCALE GENOMIC DNA]</scope>
    <source>
        <strain evidence="14 15">C1.15228</strain>
    </source>
</reference>
<dbReference type="InterPro" id="IPR000515">
    <property type="entry name" value="MetI-like"/>
</dbReference>
<evidence type="ECO:0000256" key="8">
    <source>
        <dbReference type="ARBA" id="ARBA00022989"/>
    </source>
</evidence>
<sequence>MTITETPDIQRSKPLSKGALYTRRFFRNIPASVGLGIFVLIVAFAVFGNIFAKYDYIELDFLALSKGPSSEHWFGTTSAGNDVYAMTVQGLRRSLMIAIIVSVGTTVISAVLGAMAAYLGGWWERVILWVIHFMLAVPGFLIVALVTNGSGGNWFILAVMLVVIGWMMLARTVWTLSLSIRESEYVQAARYMGVSDFKIVLRHMIPNMASLLIINFTLGIIGAVNSETSLSFLGFGVQIPDISLGNLIATGANVVSSAPWIFLFPGLILTLLTVSMAFVADGLRDALDPNSVAGGRA</sequence>
<feature type="transmembrane region" description="Helical" evidence="12">
    <location>
        <begin position="95"/>
        <end position="119"/>
    </location>
</feature>
<keyword evidence="6" id="KW-0571">Peptide transport</keyword>
<dbReference type="Proteomes" id="UP000253508">
    <property type="component" value="Unassembled WGS sequence"/>
</dbReference>
<keyword evidence="2 12" id="KW-0813">Transport</keyword>
<dbReference type="EMBL" id="QORO01000001">
    <property type="protein sequence ID" value="RCK61712.1"/>
    <property type="molecule type" value="Genomic_DNA"/>
</dbReference>
<dbReference type="PROSITE" id="PS50928">
    <property type="entry name" value="ABC_TM1"/>
    <property type="match status" value="1"/>
</dbReference>
<feature type="transmembrane region" description="Helical" evidence="12">
    <location>
        <begin position="152"/>
        <end position="174"/>
    </location>
</feature>
<comment type="similarity">
    <text evidence="10">Belongs to the binding-protein-dependent transport system permease family. OppBC subfamily.</text>
</comment>
<dbReference type="GO" id="GO:0055085">
    <property type="term" value="P:transmembrane transport"/>
    <property type="evidence" value="ECO:0007669"/>
    <property type="project" value="InterPro"/>
</dbReference>
<dbReference type="InterPro" id="IPR035906">
    <property type="entry name" value="MetI-like_sf"/>
</dbReference>
<dbReference type="Pfam" id="PF12911">
    <property type="entry name" value="OppC_N"/>
    <property type="match status" value="1"/>
</dbReference>
<proteinExistence type="inferred from homology"/>
<dbReference type="Gene3D" id="1.10.3720.10">
    <property type="entry name" value="MetI-like"/>
    <property type="match status" value="1"/>
</dbReference>